<protein>
    <submittedName>
        <fullName evidence="2">Uncharacterized protein</fullName>
    </submittedName>
</protein>
<dbReference type="Proteomes" id="UP000615455">
    <property type="component" value="Unassembled WGS sequence"/>
</dbReference>
<reference evidence="3" key="1">
    <citation type="journal article" date="2019" name="Int. J. Syst. Evol. Microbiol.">
        <title>The Global Catalogue of Microorganisms (GCM) 10K type strain sequencing project: providing services to taxonomists for standard genome sequencing and annotation.</title>
        <authorList>
            <consortium name="The Broad Institute Genomics Platform"/>
            <consortium name="The Broad Institute Genome Sequencing Center for Infectious Disease"/>
            <person name="Wu L."/>
            <person name="Ma J."/>
        </authorList>
    </citation>
    <scope>NUCLEOTIDE SEQUENCE [LARGE SCALE GENOMIC DNA]</scope>
    <source>
        <strain evidence="3">CGMCC 1.15043</strain>
    </source>
</reference>
<evidence type="ECO:0000256" key="1">
    <source>
        <dbReference type="SAM" id="MobiDB-lite"/>
    </source>
</evidence>
<evidence type="ECO:0000313" key="3">
    <source>
        <dbReference type="Proteomes" id="UP000615455"/>
    </source>
</evidence>
<evidence type="ECO:0000313" key="2">
    <source>
        <dbReference type="EMBL" id="GFZ75686.1"/>
    </source>
</evidence>
<accession>A0ABQ1EKJ3</accession>
<organism evidence="2 3">
    <name type="scientific">Paenibacillus marchantiophytorum</name>
    <dbReference type="NCBI Taxonomy" id="1619310"/>
    <lineage>
        <taxon>Bacteria</taxon>
        <taxon>Bacillati</taxon>
        <taxon>Bacillota</taxon>
        <taxon>Bacilli</taxon>
        <taxon>Bacillales</taxon>
        <taxon>Paenibacillaceae</taxon>
        <taxon>Paenibacillus</taxon>
    </lineage>
</organism>
<name>A0ABQ1EKJ3_9BACL</name>
<proteinExistence type="predicted"/>
<feature type="compositionally biased region" description="Polar residues" evidence="1">
    <location>
        <begin position="9"/>
        <end position="22"/>
    </location>
</feature>
<keyword evidence="3" id="KW-1185">Reference proteome</keyword>
<comment type="caution">
    <text evidence="2">The sequence shown here is derived from an EMBL/GenBank/DDBJ whole genome shotgun (WGS) entry which is preliminary data.</text>
</comment>
<sequence length="58" mass="6290">MKRAGGSTGTQKAAQLISQAKQSVGEKTARQSSQQPFYHVLATLDSMLMDVSYCVKQV</sequence>
<dbReference type="EMBL" id="BMHE01000008">
    <property type="protein sequence ID" value="GFZ75686.1"/>
    <property type="molecule type" value="Genomic_DNA"/>
</dbReference>
<feature type="region of interest" description="Disordered" evidence="1">
    <location>
        <begin position="1"/>
        <end position="34"/>
    </location>
</feature>
<gene>
    <name evidence="2" type="ORF">GCM10008018_20870</name>
</gene>
<dbReference type="RefSeq" id="WP_189011099.1">
    <property type="nucleotide sequence ID" value="NZ_BMHE01000008.1"/>
</dbReference>